<dbReference type="SUPFAM" id="SSF53098">
    <property type="entry name" value="Ribonuclease H-like"/>
    <property type="match status" value="1"/>
</dbReference>
<evidence type="ECO:0000313" key="1">
    <source>
        <dbReference type="EMBL" id="KAF2009914.1"/>
    </source>
</evidence>
<accession>A0A6A5XAW9</accession>
<dbReference type="EMBL" id="ML978077">
    <property type="protein sequence ID" value="KAF2009914.1"/>
    <property type="molecule type" value="Genomic_DNA"/>
</dbReference>
<evidence type="ECO:0000313" key="2">
    <source>
        <dbReference type="Proteomes" id="UP000799778"/>
    </source>
</evidence>
<name>A0A6A5XAW9_9PLEO</name>
<proteinExistence type="predicted"/>
<sequence>MRAWSFLYSKSPPPSHDYCTLIPQLLLPRPTTTTLFQQHKYHDYSIRSLFPYLEKHISTPLLVTMRVTERSSLMRLIQDVPLWSSRIGDLATLQQNHSESFLVALDIERSSQPAEAEGSRKRCGDISEIGIAVQRLNGPITQPYTGIKQLYDERGADAFTVRIRERTKLPKEKAIGEVIESNPNNVATAIKGILSKYNGDRILVGFDLHHEFKWIVEDCPSIIPYFTAWLDVQEMASQRCKEFEPAKLPPSVPGLSNVLKAMNIQDERCHMRTHYAANDALRSLIVLCGLASDPSLLSDMYSKPDTGNVSRYSQLICSTKGTYHPFMASISSIDGEKLPPWSPRAVSQHFATYSGLKAVGLNWRREVDKMLGVRFWQLSFHNIESLNEFIAEVNGSTIDGTKLLVTQVRRARRADRQMHKG</sequence>
<gene>
    <name evidence="1" type="ORF">BU24DRAFT_427949</name>
</gene>
<keyword evidence="2" id="KW-1185">Reference proteome</keyword>
<dbReference type="GeneID" id="54286754"/>
<dbReference type="Proteomes" id="UP000799778">
    <property type="component" value="Unassembled WGS sequence"/>
</dbReference>
<dbReference type="RefSeq" id="XP_033378253.1">
    <property type="nucleotide sequence ID" value="XM_033529357.1"/>
</dbReference>
<protein>
    <submittedName>
        <fullName evidence="1">Uncharacterized protein</fullName>
    </submittedName>
</protein>
<dbReference type="OrthoDB" id="3945442at2759"/>
<dbReference type="InterPro" id="IPR012337">
    <property type="entry name" value="RNaseH-like_sf"/>
</dbReference>
<dbReference type="AlphaFoldDB" id="A0A6A5XAW9"/>
<reference evidence="1" key="1">
    <citation type="journal article" date="2020" name="Stud. Mycol.">
        <title>101 Dothideomycetes genomes: a test case for predicting lifestyles and emergence of pathogens.</title>
        <authorList>
            <person name="Haridas S."/>
            <person name="Albert R."/>
            <person name="Binder M."/>
            <person name="Bloem J."/>
            <person name="Labutti K."/>
            <person name="Salamov A."/>
            <person name="Andreopoulos B."/>
            <person name="Baker S."/>
            <person name="Barry K."/>
            <person name="Bills G."/>
            <person name="Bluhm B."/>
            <person name="Cannon C."/>
            <person name="Castanera R."/>
            <person name="Culley D."/>
            <person name="Daum C."/>
            <person name="Ezra D."/>
            <person name="Gonzalez J."/>
            <person name="Henrissat B."/>
            <person name="Kuo A."/>
            <person name="Liang C."/>
            <person name="Lipzen A."/>
            <person name="Lutzoni F."/>
            <person name="Magnuson J."/>
            <person name="Mondo S."/>
            <person name="Nolan M."/>
            <person name="Ohm R."/>
            <person name="Pangilinan J."/>
            <person name="Park H.-J."/>
            <person name="Ramirez L."/>
            <person name="Alfaro M."/>
            <person name="Sun H."/>
            <person name="Tritt A."/>
            <person name="Yoshinaga Y."/>
            <person name="Zwiers L.-H."/>
            <person name="Turgeon B."/>
            <person name="Goodwin S."/>
            <person name="Spatafora J."/>
            <person name="Crous P."/>
            <person name="Grigoriev I."/>
        </authorList>
    </citation>
    <scope>NUCLEOTIDE SEQUENCE</scope>
    <source>
        <strain evidence="1">CBS 175.79</strain>
    </source>
</reference>
<organism evidence="1 2">
    <name type="scientific">Aaosphaeria arxii CBS 175.79</name>
    <dbReference type="NCBI Taxonomy" id="1450172"/>
    <lineage>
        <taxon>Eukaryota</taxon>
        <taxon>Fungi</taxon>
        <taxon>Dikarya</taxon>
        <taxon>Ascomycota</taxon>
        <taxon>Pezizomycotina</taxon>
        <taxon>Dothideomycetes</taxon>
        <taxon>Pleosporomycetidae</taxon>
        <taxon>Pleosporales</taxon>
        <taxon>Pleosporales incertae sedis</taxon>
        <taxon>Aaosphaeria</taxon>
    </lineage>
</organism>